<comment type="caution">
    <text evidence="1">The sequence shown here is derived from an EMBL/GenBank/DDBJ whole genome shotgun (WGS) entry which is preliminary data.</text>
</comment>
<dbReference type="AlphaFoldDB" id="A0A917WQG2"/>
<accession>A0A917WQG2</accession>
<evidence type="ECO:0000313" key="2">
    <source>
        <dbReference type="Proteomes" id="UP000642070"/>
    </source>
</evidence>
<reference evidence="1" key="1">
    <citation type="journal article" date="2014" name="Int. J. Syst. Evol. Microbiol.">
        <title>Complete genome sequence of Corynebacterium casei LMG S-19264T (=DSM 44701T), isolated from a smear-ripened cheese.</title>
        <authorList>
            <consortium name="US DOE Joint Genome Institute (JGI-PGF)"/>
            <person name="Walter F."/>
            <person name="Albersmeier A."/>
            <person name="Kalinowski J."/>
            <person name="Ruckert C."/>
        </authorList>
    </citation>
    <scope>NUCLEOTIDE SEQUENCE</scope>
    <source>
        <strain evidence="1">JCM 19831</strain>
    </source>
</reference>
<evidence type="ECO:0000313" key="1">
    <source>
        <dbReference type="EMBL" id="GGM21275.1"/>
    </source>
</evidence>
<name>A0A917WQG2_9ACTN</name>
<dbReference type="Proteomes" id="UP000642070">
    <property type="component" value="Unassembled WGS sequence"/>
</dbReference>
<protein>
    <submittedName>
        <fullName evidence="1">Uncharacterized protein</fullName>
    </submittedName>
</protein>
<reference evidence="1" key="2">
    <citation type="submission" date="2020-09" db="EMBL/GenBank/DDBJ databases">
        <authorList>
            <person name="Sun Q."/>
            <person name="Ohkuma M."/>
        </authorList>
    </citation>
    <scope>NUCLEOTIDE SEQUENCE</scope>
    <source>
        <strain evidence="1">JCM 19831</strain>
    </source>
</reference>
<gene>
    <name evidence="1" type="ORF">GCM10007977_022980</name>
</gene>
<dbReference type="EMBL" id="BMPI01000009">
    <property type="protein sequence ID" value="GGM21275.1"/>
    <property type="molecule type" value="Genomic_DNA"/>
</dbReference>
<sequence length="146" mass="16987">MAPFVSERRYRDPGLRLSDLAGHDIDVVCPRCSAHALVTPTPRRLTCRHCAYTATWRPSPRGTVWGRPVDPYFARPLWLRTRWRSHVVWALNRHHLDILRDYATATLRERGPGGNTTMISRLPGWFKAAKRRKDMLVALSRLYDRL</sequence>
<proteinExistence type="predicted"/>
<organism evidence="1 2">
    <name type="scientific">Dactylosporangium sucinum</name>
    <dbReference type="NCBI Taxonomy" id="1424081"/>
    <lineage>
        <taxon>Bacteria</taxon>
        <taxon>Bacillati</taxon>
        <taxon>Actinomycetota</taxon>
        <taxon>Actinomycetes</taxon>
        <taxon>Micromonosporales</taxon>
        <taxon>Micromonosporaceae</taxon>
        <taxon>Dactylosporangium</taxon>
    </lineage>
</organism>
<keyword evidence="2" id="KW-1185">Reference proteome</keyword>